<name>A0ABU9W4P3_9MICO</name>
<proteinExistence type="predicted"/>
<evidence type="ECO:0000313" key="1">
    <source>
        <dbReference type="EMBL" id="MEN1946630.1"/>
    </source>
</evidence>
<comment type="caution">
    <text evidence="1">The sequence shown here is derived from an EMBL/GenBank/DDBJ whole genome shotgun (WGS) entry which is preliminary data.</text>
</comment>
<evidence type="ECO:0008006" key="3">
    <source>
        <dbReference type="Google" id="ProtNLM"/>
    </source>
</evidence>
<accession>A0ABU9W4P3</accession>
<protein>
    <recommendedName>
        <fullName evidence="3">DUF559 domain-containing protein</fullName>
    </recommendedName>
</protein>
<dbReference type="InterPro" id="IPR011335">
    <property type="entry name" value="Restrct_endonuc-II-like"/>
</dbReference>
<dbReference type="SUPFAM" id="SSF52980">
    <property type="entry name" value="Restriction endonuclease-like"/>
    <property type="match status" value="1"/>
</dbReference>
<dbReference type="EMBL" id="JBCLVG010000001">
    <property type="protein sequence ID" value="MEN1946630.1"/>
    <property type="molecule type" value="Genomic_DNA"/>
</dbReference>
<dbReference type="RefSeq" id="WP_342113056.1">
    <property type="nucleotide sequence ID" value="NZ_JBCAUN010000001.1"/>
</dbReference>
<dbReference type="Proteomes" id="UP001425155">
    <property type="component" value="Unassembled WGS sequence"/>
</dbReference>
<keyword evidence="2" id="KW-1185">Reference proteome</keyword>
<dbReference type="Gene3D" id="3.40.960.10">
    <property type="entry name" value="VSR Endonuclease"/>
    <property type="match status" value="1"/>
</dbReference>
<organism evidence="1 2">
    <name type="scientific">Leifsonia stereocauli</name>
    <dbReference type="NCBI Taxonomy" id="3134136"/>
    <lineage>
        <taxon>Bacteria</taxon>
        <taxon>Bacillati</taxon>
        <taxon>Actinomycetota</taxon>
        <taxon>Actinomycetes</taxon>
        <taxon>Micrococcales</taxon>
        <taxon>Microbacteriaceae</taxon>
        <taxon>Leifsonia</taxon>
    </lineage>
</organism>
<evidence type="ECO:0000313" key="2">
    <source>
        <dbReference type="Proteomes" id="UP001425155"/>
    </source>
</evidence>
<sequence>MPRPPKPLPAQIEHQFVVSGAIDAGVSRERLRRADLDAPYAGTRVPAGSELAHLDRARLLSARIGDHTFLSHTTAAIAYGIPLPRRAERDERPHLSVIAPARAPHASGLRGHSIEASPLEVIHCQGMRITGAARTWLDLASTGLSIDHLVIAGDRLLRWTEPLCSLEELAGQVLAHPRARGVRAARGALPLLTNRSQSPRESLVRLRLHHAGLPRPELNYVISAANGAFVARVDLAFPEYKVLVEYEGEHHLRDPLQWNKDIHRFNLLQNLGWICIRVEKMNAASVQWQVERALSLRGWRR</sequence>
<reference evidence="1 2" key="1">
    <citation type="submission" date="2024-03" db="EMBL/GenBank/DDBJ databases">
        <title>YIM 134122 draft genome.</title>
        <authorList>
            <person name="Zuo S."/>
            <person name="Xiong L."/>
        </authorList>
    </citation>
    <scope>NUCLEOTIDE SEQUENCE [LARGE SCALE GENOMIC DNA]</scope>
    <source>
        <strain evidence="1 2">YIM 134122</strain>
    </source>
</reference>
<gene>
    <name evidence="1" type="ORF">WJX64_08735</name>
</gene>